<dbReference type="AlphaFoldDB" id="A0A8D8ARG2"/>
<sequence length="115" mass="13346">MANKLALFVSLAVSLHFFAEMSASIHFTLFGKFSNSVTCEFVCLFVSSFARGYALSKSYYGIMRRNKAGKKNNRFMSAKHFEHSTIMRRTTVHYIKKLQKPQPVFENRPKRVKVR</sequence>
<keyword evidence="2" id="KW-0732">Signal</keyword>
<evidence type="ECO:0000256" key="2">
    <source>
        <dbReference type="SAM" id="SignalP"/>
    </source>
</evidence>
<keyword evidence="1" id="KW-0812">Transmembrane</keyword>
<dbReference type="EMBL" id="HBUE01041493">
    <property type="protein sequence ID" value="CAG6460895.1"/>
    <property type="molecule type" value="Transcribed_RNA"/>
</dbReference>
<name>A0A8D8ARG2_CULPI</name>
<proteinExistence type="predicted"/>
<feature type="transmembrane region" description="Helical" evidence="1">
    <location>
        <begin position="33"/>
        <end position="55"/>
    </location>
</feature>
<evidence type="ECO:0000256" key="1">
    <source>
        <dbReference type="SAM" id="Phobius"/>
    </source>
</evidence>
<keyword evidence="1" id="KW-1133">Transmembrane helix</keyword>
<organism evidence="3">
    <name type="scientific">Culex pipiens</name>
    <name type="common">House mosquito</name>
    <dbReference type="NCBI Taxonomy" id="7175"/>
    <lineage>
        <taxon>Eukaryota</taxon>
        <taxon>Metazoa</taxon>
        <taxon>Ecdysozoa</taxon>
        <taxon>Arthropoda</taxon>
        <taxon>Hexapoda</taxon>
        <taxon>Insecta</taxon>
        <taxon>Pterygota</taxon>
        <taxon>Neoptera</taxon>
        <taxon>Endopterygota</taxon>
        <taxon>Diptera</taxon>
        <taxon>Nematocera</taxon>
        <taxon>Culicoidea</taxon>
        <taxon>Culicidae</taxon>
        <taxon>Culicinae</taxon>
        <taxon>Culicini</taxon>
        <taxon>Culex</taxon>
        <taxon>Culex</taxon>
    </lineage>
</organism>
<evidence type="ECO:0000313" key="3">
    <source>
        <dbReference type="EMBL" id="CAG6460895.1"/>
    </source>
</evidence>
<keyword evidence="1" id="KW-0472">Membrane</keyword>
<accession>A0A8D8ARG2</accession>
<protein>
    <submittedName>
        <fullName evidence="3">(northern house mosquito) hypothetical protein</fullName>
    </submittedName>
</protein>
<reference evidence="3" key="1">
    <citation type="submission" date="2021-05" db="EMBL/GenBank/DDBJ databases">
        <authorList>
            <person name="Alioto T."/>
            <person name="Alioto T."/>
            <person name="Gomez Garrido J."/>
        </authorList>
    </citation>
    <scope>NUCLEOTIDE SEQUENCE</scope>
</reference>
<feature type="chain" id="PRO_5034105732" evidence="2">
    <location>
        <begin position="24"/>
        <end position="115"/>
    </location>
</feature>
<feature type="signal peptide" evidence="2">
    <location>
        <begin position="1"/>
        <end position="23"/>
    </location>
</feature>